<protein>
    <submittedName>
        <fullName evidence="1">Uncharacterized protein</fullName>
    </submittedName>
</protein>
<geneLocation type="plasmid" evidence="1">
    <name>p92944-mph</name>
</geneLocation>
<dbReference type="AlphaFoldDB" id="A0A2S1JC89"/>
<name>A0A2S1JC89_ECOLX</name>
<evidence type="ECO:0000313" key="1">
    <source>
        <dbReference type="EMBL" id="AWF76000.1"/>
    </source>
</evidence>
<sequence>MLTGGGVVWGERKIRNSRKPDLCGRERAGDMIIKQHT</sequence>
<keyword evidence="1" id="KW-0614">Plasmid</keyword>
<proteinExistence type="predicted"/>
<organism evidence="1">
    <name type="scientific">Escherichia coli</name>
    <dbReference type="NCBI Taxonomy" id="562"/>
    <lineage>
        <taxon>Bacteria</taxon>
        <taxon>Pseudomonadati</taxon>
        <taxon>Pseudomonadota</taxon>
        <taxon>Gammaproteobacteria</taxon>
        <taxon>Enterobacterales</taxon>
        <taxon>Enterobacteriaceae</taxon>
        <taxon>Escherichia</taxon>
    </lineage>
</organism>
<dbReference type="EMBL" id="MG838205">
    <property type="protein sequence ID" value="AWF76000.1"/>
    <property type="molecule type" value="Genomic_DNA"/>
</dbReference>
<reference evidence="1" key="1">
    <citation type="submission" date="2018-01" db="EMBL/GenBank/DDBJ databases">
        <title>Sequence of plasmid p92944-mph from Escherichia coli clinical isolate 92944 harboring MCR-1 and NDM-9.</title>
        <authorList>
            <person name="Jiang Z."/>
            <person name="Zhao Y."/>
            <person name="Li M."/>
            <person name="Tong Y."/>
            <person name="Long J."/>
        </authorList>
    </citation>
    <scope>NUCLEOTIDE SEQUENCE</scope>
    <source>
        <strain evidence="1">92944</strain>
        <plasmid evidence="1">p92944-mph</plasmid>
    </source>
</reference>
<accession>A0A2S1JC89</accession>